<keyword evidence="1" id="KW-0472">Membrane</keyword>
<proteinExistence type="predicted"/>
<keyword evidence="1" id="KW-0812">Transmembrane</keyword>
<evidence type="ECO:0000256" key="1">
    <source>
        <dbReference type="SAM" id="Phobius"/>
    </source>
</evidence>
<reference evidence="2 3" key="1">
    <citation type="submission" date="2019-04" db="EMBL/GenBank/DDBJ databases">
        <authorList>
            <person name="Gao M."/>
            <person name="Bai C."/>
            <person name="Tong Y."/>
            <person name="Xu X."/>
        </authorList>
    </citation>
    <scope>NUCLEOTIDE SEQUENCE [LARGE SCALE GENOMIC DNA]</scope>
    <source>
        <strain evidence="2 3">Vibrio alginolyticus VA1</strain>
    </source>
</reference>
<dbReference type="GeneID" id="55616127"/>
<dbReference type="KEGG" id="vg:55616127"/>
<feature type="transmembrane region" description="Helical" evidence="1">
    <location>
        <begin position="33"/>
        <end position="57"/>
    </location>
</feature>
<organism evidence="2 3">
    <name type="scientific">Vibrio phage VAP7</name>
    <dbReference type="NCBI Taxonomy" id="2584487"/>
    <lineage>
        <taxon>Viruses</taxon>
        <taxon>Duplodnaviria</taxon>
        <taxon>Heunggongvirae</taxon>
        <taxon>Uroviricota</taxon>
        <taxon>Caudoviricetes</taxon>
        <taxon>Pantevenvirales</taxon>
        <taxon>Ackermannviridae</taxon>
        <taxon>Vapseptimavirus</taxon>
        <taxon>Vapseptimavirus VAP7</taxon>
    </lineage>
</organism>
<name>A0A4Y5TV93_9CAUD</name>
<sequence>MFNFIIENHLTIAHVLILAMCTIYFAAGRVTNIIGLITLFTITCMGFYSTIGVLASLDIVDIASFPDGLPIDFSLLLLAMLMFDLKIDRASGANIIMYKFFIFVVMFLMFSLGVSHG</sequence>
<evidence type="ECO:0000313" key="2">
    <source>
        <dbReference type="EMBL" id="QDB73290.1"/>
    </source>
</evidence>
<feature type="transmembrane region" description="Helical" evidence="1">
    <location>
        <begin position="63"/>
        <end position="83"/>
    </location>
</feature>
<dbReference type="RefSeq" id="YP_009845764.1">
    <property type="nucleotide sequence ID" value="NC_048765.1"/>
</dbReference>
<dbReference type="EMBL" id="MK795384">
    <property type="protein sequence ID" value="QDB73290.1"/>
    <property type="molecule type" value="Genomic_DNA"/>
</dbReference>
<protein>
    <submittedName>
        <fullName evidence="2">Uncharacterized protein</fullName>
    </submittedName>
</protein>
<accession>A0A4Y5TV93</accession>
<keyword evidence="3" id="KW-1185">Reference proteome</keyword>
<keyword evidence="1" id="KW-1133">Transmembrane helix</keyword>
<evidence type="ECO:0000313" key="3">
    <source>
        <dbReference type="Proteomes" id="UP000318470"/>
    </source>
</evidence>
<feature type="transmembrane region" description="Helical" evidence="1">
    <location>
        <begin position="6"/>
        <end position="26"/>
    </location>
</feature>
<feature type="transmembrane region" description="Helical" evidence="1">
    <location>
        <begin position="95"/>
        <end position="114"/>
    </location>
</feature>
<dbReference type="Proteomes" id="UP000318470">
    <property type="component" value="Segment"/>
</dbReference>